<accession>A0A834MJK7</accession>
<dbReference type="AlphaFoldDB" id="A0A834MJK7"/>
<evidence type="ECO:0000256" key="1">
    <source>
        <dbReference type="SAM" id="MobiDB-lite"/>
    </source>
</evidence>
<sequence length="59" mass="6859">PKCVERVDKSGRHRLEKRPMDRNNPKKITAQCQPDRTENEMESHAFLLSVMTTPPRQGL</sequence>
<evidence type="ECO:0000313" key="2">
    <source>
        <dbReference type="EMBL" id="KAF7284836.1"/>
    </source>
</evidence>
<dbReference type="EMBL" id="JAACXV010000068">
    <property type="protein sequence ID" value="KAF7284836.1"/>
    <property type="molecule type" value="Genomic_DNA"/>
</dbReference>
<feature type="region of interest" description="Disordered" evidence="1">
    <location>
        <begin position="1"/>
        <end position="28"/>
    </location>
</feature>
<feature type="non-terminal residue" evidence="2">
    <location>
        <position position="1"/>
    </location>
</feature>
<protein>
    <submittedName>
        <fullName evidence="2">Uncharacterized protein</fullName>
    </submittedName>
</protein>
<evidence type="ECO:0000313" key="3">
    <source>
        <dbReference type="Proteomes" id="UP000625711"/>
    </source>
</evidence>
<comment type="caution">
    <text evidence="2">The sequence shown here is derived from an EMBL/GenBank/DDBJ whole genome shotgun (WGS) entry which is preliminary data.</text>
</comment>
<gene>
    <name evidence="2" type="ORF">GWI33_021479</name>
</gene>
<keyword evidence="3" id="KW-1185">Reference proteome</keyword>
<reference evidence="2" key="1">
    <citation type="submission" date="2020-08" db="EMBL/GenBank/DDBJ databases">
        <title>Genome sequencing and assembly of the red palm weevil Rhynchophorus ferrugineus.</title>
        <authorList>
            <person name="Dias G.B."/>
            <person name="Bergman C.M."/>
            <person name="Manee M."/>
        </authorList>
    </citation>
    <scope>NUCLEOTIDE SEQUENCE</scope>
    <source>
        <strain evidence="2">AA-2017</strain>
        <tissue evidence="2">Whole larva</tissue>
    </source>
</reference>
<name>A0A834MJK7_RHYFE</name>
<dbReference type="Proteomes" id="UP000625711">
    <property type="component" value="Unassembled WGS sequence"/>
</dbReference>
<proteinExistence type="predicted"/>
<organism evidence="2 3">
    <name type="scientific">Rhynchophorus ferrugineus</name>
    <name type="common">Red palm weevil</name>
    <name type="synonym">Curculio ferrugineus</name>
    <dbReference type="NCBI Taxonomy" id="354439"/>
    <lineage>
        <taxon>Eukaryota</taxon>
        <taxon>Metazoa</taxon>
        <taxon>Ecdysozoa</taxon>
        <taxon>Arthropoda</taxon>
        <taxon>Hexapoda</taxon>
        <taxon>Insecta</taxon>
        <taxon>Pterygota</taxon>
        <taxon>Neoptera</taxon>
        <taxon>Endopterygota</taxon>
        <taxon>Coleoptera</taxon>
        <taxon>Polyphaga</taxon>
        <taxon>Cucujiformia</taxon>
        <taxon>Curculionidae</taxon>
        <taxon>Dryophthorinae</taxon>
        <taxon>Rhynchophorus</taxon>
    </lineage>
</organism>
<feature type="compositionally biased region" description="Basic and acidic residues" evidence="1">
    <location>
        <begin position="1"/>
        <end position="10"/>
    </location>
</feature>